<dbReference type="AlphaFoldDB" id="A0A0G3GY72"/>
<evidence type="ECO:0000313" key="1">
    <source>
        <dbReference type="EMBL" id="AKK04493.1"/>
    </source>
</evidence>
<protein>
    <submittedName>
        <fullName evidence="1">Uncharacterized protein</fullName>
    </submittedName>
</protein>
<reference evidence="1 2" key="1">
    <citation type="journal article" date="2015" name="Genome Announc.">
        <title>Complete Genome Sequence of the Type Strain Corynebacterium mustelae DSM 45274, Isolated from Various Tissues of a Male Ferret with Lethal Sepsis.</title>
        <authorList>
            <person name="Ruckert C."/>
            <person name="Eimer J."/>
            <person name="Winkler A."/>
            <person name="Tauch A."/>
        </authorList>
    </citation>
    <scope>NUCLEOTIDE SEQUENCE [LARGE SCALE GENOMIC DNA]</scope>
    <source>
        <strain evidence="1 2">DSM 45274</strain>
    </source>
</reference>
<evidence type="ECO:0000313" key="2">
    <source>
        <dbReference type="Proteomes" id="UP000035199"/>
    </source>
</evidence>
<dbReference type="PATRIC" id="fig|571915.4.peg.141"/>
<organism evidence="1 2">
    <name type="scientific">Corynebacterium mustelae</name>
    <dbReference type="NCBI Taxonomy" id="571915"/>
    <lineage>
        <taxon>Bacteria</taxon>
        <taxon>Bacillati</taxon>
        <taxon>Actinomycetota</taxon>
        <taxon>Actinomycetes</taxon>
        <taxon>Mycobacteriales</taxon>
        <taxon>Corynebacteriaceae</taxon>
        <taxon>Corynebacterium</taxon>
    </lineage>
</organism>
<dbReference type="EMBL" id="CP011542">
    <property type="protein sequence ID" value="AKK04493.1"/>
    <property type="molecule type" value="Genomic_DNA"/>
</dbReference>
<gene>
    <name evidence="1" type="ORF">CMUST_00695</name>
</gene>
<proteinExistence type="predicted"/>
<reference evidence="2" key="2">
    <citation type="submission" date="2015-05" db="EMBL/GenBank/DDBJ databases">
        <title>Complete genome sequence of Corynebacterium mustelae DSM 45274, isolated from various tissues of a male ferret with lethal sepsis.</title>
        <authorList>
            <person name="Ruckert C."/>
            <person name="Albersmeier A."/>
            <person name="Winkler A."/>
            <person name="Tauch A."/>
        </authorList>
    </citation>
    <scope>NUCLEOTIDE SEQUENCE [LARGE SCALE GENOMIC DNA]</scope>
    <source>
        <strain evidence="2">DSM 45274</strain>
    </source>
</reference>
<sequence>MSDVFKSIDALYSDRIRLLQVDPERYFQLYPRPKFGFQLTGSDSCNEKE</sequence>
<keyword evidence="2" id="KW-1185">Reference proteome</keyword>
<accession>A0A0G3GY72</accession>
<dbReference type="KEGG" id="cmv:CMUST_00695"/>
<dbReference type="Proteomes" id="UP000035199">
    <property type="component" value="Chromosome"/>
</dbReference>
<name>A0A0G3GY72_9CORY</name>